<accession>A0A2S5TE38</accession>
<evidence type="ECO:0000256" key="17">
    <source>
        <dbReference type="RuleBase" id="RU003848"/>
    </source>
</evidence>
<evidence type="ECO:0000256" key="6">
    <source>
        <dbReference type="ARBA" id="ARBA00022692"/>
    </source>
</evidence>
<keyword evidence="10 16" id="KW-0472">Membrane</keyword>
<dbReference type="FunFam" id="1.20.5.620:FF:000001">
    <property type="entry name" value="ATP synthase subunit b"/>
    <property type="match status" value="1"/>
</dbReference>
<feature type="transmembrane region" description="Helical" evidence="16">
    <location>
        <begin position="12"/>
        <end position="30"/>
    </location>
</feature>
<keyword evidence="4" id="KW-0997">Cell inner membrane</keyword>
<dbReference type="InterPro" id="IPR005864">
    <property type="entry name" value="ATP_synth_F0_bsu_bac"/>
</dbReference>
<comment type="subunit">
    <text evidence="14">F-type ATPases have 2 components, F(1) - the catalytic core - and F(0) - the membrane proton channel. F(1) has five subunits: alpha(3), beta(3), gamma(1), delta(1), epsilon(1). F(0) has four main subunits: a(1), b(2) and c(10-14). The alpha and beta chains form an alternating ring which encloses part of the gamma chain. F(1) is attached to F(0) by a central stalk formed by the gamma and epsilon chains, while a peripheral stalk is formed by the delta and b chains.</text>
</comment>
<keyword evidence="8 16" id="KW-1133">Transmembrane helix</keyword>
<dbReference type="Gene3D" id="1.20.5.620">
    <property type="entry name" value="F1F0 ATP synthase subunit B, membrane domain"/>
    <property type="match status" value="1"/>
</dbReference>
<name>A0A2S5TE38_9GAMM</name>
<dbReference type="PANTHER" id="PTHR33445">
    <property type="entry name" value="ATP SYNTHASE SUBUNIT B', CHLOROPLASTIC"/>
    <property type="match status" value="1"/>
</dbReference>
<reference evidence="18 19" key="1">
    <citation type="submission" date="2018-02" db="EMBL/GenBank/DDBJ databases">
        <title>Genome sequencing of Solimonas sp. HR-BB.</title>
        <authorList>
            <person name="Lee Y."/>
            <person name="Jeon C.O."/>
        </authorList>
    </citation>
    <scope>NUCLEOTIDE SEQUENCE [LARGE SCALE GENOMIC DNA]</scope>
    <source>
        <strain evidence="18 19">HR-BB</strain>
    </source>
</reference>
<dbReference type="EMBL" id="PSNW01000007">
    <property type="protein sequence ID" value="PPE73246.1"/>
    <property type="molecule type" value="Genomic_DNA"/>
</dbReference>
<evidence type="ECO:0000256" key="14">
    <source>
        <dbReference type="ARBA" id="ARBA00026054"/>
    </source>
</evidence>
<keyword evidence="5 16" id="KW-0138">CF(0)</keyword>
<comment type="caution">
    <text evidence="18">The sequence shown here is derived from an EMBL/GenBank/DDBJ whole genome shotgun (WGS) entry which is preliminary data.</text>
</comment>
<sequence>MQASIPSIVGQMIVFIAFVLFTMKFVWPPITAAMEARRQRIADGLAAAERGAKALQDASSKSDQALAEARTQAQDILSAANKQASQIVEQAKGTAQQEADRIVAKAQDDVGREVARAREELRKQVGELAVIGASKILKREIDAKAHADVLSDLAARV</sequence>
<proteinExistence type="inferred from homology"/>
<keyword evidence="6 16" id="KW-0812">Transmembrane</keyword>
<dbReference type="Proteomes" id="UP000238220">
    <property type="component" value="Unassembled WGS sequence"/>
</dbReference>
<dbReference type="InterPro" id="IPR050059">
    <property type="entry name" value="ATP_synthase_B_chain"/>
</dbReference>
<dbReference type="PANTHER" id="PTHR33445:SF1">
    <property type="entry name" value="ATP SYNTHASE SUBUNIT B"/>
    <property type="match status" value="1"/>
</dbReference>
<comment type="subcellular location">
    <subcellularLocation>
        <location evidence="16">Cell membrane</location>
        <topology evidence="16">Single-pass membrane protein</topology>
    </subcellularLocation>
    <subcellularLocation>
        <location evidence="15">Endomembrane system</location>
        <topology evidence="15">Single-pass membrane protein</topology>
    </subcellularLocation>
</comment>
<dbReference type="SUPFAM" id="SSF81573">
    <property type="entry name" value="F1F0 ATP synthase subunit B, membrane domain"/>
    <property type="match status" value="1"/>
</dbReference>
<keyword evidence="11 16" id="KW-0066">ATP synthesis</keyword>
<comment type="function">
    <text evidence="12 16">F(1)F(0) ATP synthase produces ATP from ADP in the presence of a proton or sodium gradient. F-type ATPases consist of two structural domains, F(1) containing the extramembraneous catalytic core and F(0) containing the membrane proton channel, linked together by a central stalk and a peripheral stalk. During catalysis, ATP synthesis in the catalytic domain of F(1) is coupled via a rotary mechanism of the central stalk subunits to proton translocation.</text>
</comment>
<dbReference type="AlphaFoldDB" id="A0A2S5TE38"/>
<dbReference type="InterPro" id="IPR028987">
    <property type="entry name" value="ATP_synth_B-like_membr_sf"/>
</dbReference>
<dbReference type="GO" id="GO:0012505">
    <property type="term" value="C:endomembrane system"/>
    <property type="evidence" value="ECO:0007669"/>
    <property type="project" value="UniProtKB-SubCell"/>
</dbReference>
<evidence type="ECO:0000256" key="11">
    <source>
        <dbReference type="ARBA" id="ARBA00023310"/>
    </source>
</evidence>
<gene>
    <name evidence="16" type="primary">atpF</name>
    <name evidence="18" type="ORF">C3942_13290</name>
</gene>
<evidence type="ECO:0000313" key="19">
    <source>
        <dbReference type="Proteomes" id="UP000238220"/>
    </source>
</evidence>
<keyword evidence="7 16" id="KW-0375">Hydrogen ion transport</keyword>
<evidence type="ECO:0000256" key="8">
    <source>
        <dbReference type="ARBA" id="ARBA00022989"/>
    </source>
</evidence>
<dbReference type="OrthoDB" id="9788020at2"/>
<dbReference type="InterPro" id="IPR002146">
    <property type="entry name" value="ATP_synth_b/b'su_bac/chlpt"/>
</dbReference>
<protein>
    <recommendedName>
        <fullName evidence="16">ATP synthase subunit b</fullName>
    </recommendedName>
    <alternativeName>
        <fullName evidence="16">ATP synthase F(0) sector subunit b</fullName>
    </alternativeName>
    <alternativeName>
        <fullName evidence="16">ATPase subunit I</fullName>
    </alternativeName>
    <alternativeName>
        <fullName evidence="16">F-type ATPase subunit b</fullName>
        <shortName evidence="16">F-ATPase subunit b</shortName>
    </alternativeName>
</protein>
<dbReference type="GO" id="GO:0046961">
    <property type="term" value="F:proton-transporting ATPase activity, rotational mechanism"/>
    <property type="evidence" value="ECO:0007669"/>
    <property type="project" value="TreeGrafter"/>
</dbReference>
<comment type="subunit">
    <text evidence="16">F-type ATPases have 2 components, F(1) - the catalytic core - and F(0) - the membrane proton channel. F(1) has five subunits: alpha(3), beta(3), gamma(1), delta(1), epsilon(1). F(0) has three main subunits: a(1), b(2) and c(10-14). The alpha and beta chains form an alternating ring which encloses part of the gamma chain. F(1) is attached to F(0) by a central stalk formed by the gamma and epsilon chains, while a peripheral stalk is formed by the delta and b chains.</text>
</comment>
<evidence type="ECO:0000256" key="16">
    <source>
        <dbReference type="HAMAP-Rule" id="MF_01398"/>
    </source>
</evidence>
<keyword evidence="19" id="KW-1185">Reference proteome</keyword>
<evidence type="ECO:0000256" key="9">
    <source>
        <dbReference type="ARBA" id="ARBA00023065"/>
    </source>
</evidence>
<evidence type="ECO:0000256" key="13">
    <source>
        <dbReference type="ARBA" id="ARBA00025614"/>
    </source>
</evidence>
<dbReference type="GO" id="GO:0045259">
    <property type="term" value="C:proton-transporting ATP synthase complex"/>
    <property type="evidence" value="ECO:0007669"/>
    <property type="project" value="UniProtKB-KW"/>
</dbReference>
<dbReference type="GO" id="GO:0005886">
    <property type="term" value="C:plasma membrane"/>
    <property type="evidence" value="ECO:0007669"/>
    <property type="project" value="UniProtKB-SubCell"/>
</dbReference>
<keyword evidence="9 16" id="KW-0406">Ion transport</keyword>
<evidence type="ECO:0000256" key="12">
    <source>
        <dbReference type="ARBA" id="ARBA00025198"/>
    </source>
</evidence>
<dbReference type="NCBIfam" id="NF004411">
    <property type="entry name" value="PRK05759.1-2"/>
    <property type="match status" value="1"/>
</dbReference>
<comment type="similarity">
    <text evidence="1 16 17">Belongs to the ATPase B chain family.</text>
</comment>
<evidence type="ECO:0000256" key="1">
    <source>
        <dbReference type="ARBA" id="ARBA00005513"/>
    </source>
</evidence>
<dbReference type="Pfam" id="PF00430">
    <property type="entry name" value="ATP-synt_B"/>
    <property type="match status" value="1"/>
</dbReference>
<dbReference type="RefSeq" id="WP_104230842.1">
    <property type="nucleotide sequence ID" value="NZ_PSNW01000007.1"/>
</dbReference>
<comment type="function">
    <text evidence="13">Component of the F(0) channel, it forms part of the peripheral stalk, linking F(1) to F(0). The b'-subunit is a diverged and duplicated form of b found in plants and photosynthetic bacteria.</text>
</comment>
<evidence type="ECO:0000256" key="5">
    <source>
        <dbReference type="ARBA" id="ARBA00022547"/>
    </source>
</evidence>
<evidence type="ECO:0000256" key="3">
    <source>
        <dbReference type="ARBA" id="ARBA00022475"/>
    </source>
</evidence>
<dbReference type="NCBIfam" id="TIGR01144">
    <property type="entry name" value="ATP_synt_b"/>
    <property type="match status" value="1"/>
</dbReference>
<keyword evidence="3 16" id="KW-1003">Cell membrane</keyword>
<evidence type="ECO:0000256" key="15">
    <source>
        <dbReference type="ARBA" id="ARBA00037847"/>
    </source>
</evidence>
<evidence type="ECO:0000256" key="7">
    <source>
        <dbReference type="ARBA" id="ARBA00022781"/>
    </source>
</evidence>
<evidence type="ECO:0000256" key="4">
    <source>
        <dbReference type="ARBA" id="ARBA00022519"/>
    </source>
</evidence>
<keyword evidence="2 16" id="KW-0813">Transport</keyword>
<dbReference type="HAMAP" id="MF_01398">
    <property type="entry name" value="ATP_synth_b_bprime"/>
    <property type="match status" value="1"/>
</dbReference>
<evidence type="ECO:0000256" key="10">
    <source>
        <dbReference type="ARBA" id="ARBA00023136"/>
    </source>
</evidence>
<organism evidence="18 19">
    <name type="scientific">Solimonas fluminis</name>
    <dbReference type="NCBI Taxonomy" id="2086571"/>
    <lineage>
        <taxon>Bacteria</taxon>
        <taxon>Pseudomonadati</taxon>
        <taxon>Pseudomonadota</taxon>
        <taxon>Gammaproteobacteria</taxon>
        <taxon>Nevskiales</taxon>
        <taxon>Nevskiaceae</taxon>
        <taxon>Solimonas</taxon>
    </lineage>
</organism>
<evidence type="ECO:0000313" key="18">
    <source>
        <dbReference type="EMBL" id="PPE73246.1"/>
    </source>
</evidence>
<dbReference type="GO" id="GO:0046933">
    <property type="term" value="F:proton-transporting ATP synthase activity, rotational mechanism"/>
    <property type="evidence" value="ECO:0007669"/>
    <property type="project" value="UniProtKB-UniRule"/>
</dbReference>
<dbReference type="CDD" id="cd06503">
    <property type="entry name" value="ATP-synt_Fo_b"/>
    <property type="match status" value="1"/>
</dbReference>
<evidence type="ECO:0000256" key="2">
    <source>
        <dbReference type="ARBA" id="ARBA00022448"/>
    </source>
</evidence>